<reference evidence="9 10" key="1">
    <citation type="journal article" date="2011" name="Front. Microbiol.">
        <title>Genomic signatures of strain selection and enhancement in Bacillus atrophaeus var. globigii, a historical biowarfare simulant.</title>
        <authorList>
            <person name="Gibbons H.S."/>
            <person name="Broomall S.M."/>
            <person name="McNew L.A."/>
            <person name="Daligault H."/>
            <person name="Chapman C."/>
            <person name="Bruce D."/>
            <person name="Karavis M."/>
            <person name="Krepps M."/>
            <person name="McGregor P.A."/>
            <person name="Hong C."/>
            <person name="Park K.H."/>
            <person name="Akmal A."/>
            <person name="Feldman A."/>
            <person name="Lin J.S."/>
            <person name="Chang W.E."/>
            <person name="Higgs B.W."/>
            <person name="Demirev P."/>
            <person name="Lindquist J."/>
            <person name="Liem A."/>
            <person name="Fochler E."/>
            <person name="Read T.D."/>
            <person name="Tapia R."/>
            <person name="Johnson S."/>
            <person name="Bishop-Lilly K.A."/>
            <person name="Detter C."/>
            <person name="Han C."/>
            <person name="Sozhamannan S."/>
            <person name="Rosenzweig C.N."/>
            <person name="Skowronski E.W."/>
        </authorList>
    </citation>
    <scope>NUCLEOTIDE SEQUENCE [LARGE SCALE GENOMIC DNA]</scope>
    <source>
        <strain evidence="9 10">CC-PW-9</strain>
    </source>
</reference>
<dbReference type="OrthoDB" id="6708821at2"/>
<evidence type="ECO:0000256" key="4">
    <source>
        <dbReference type="ARBA" id="ARBA00023136"/>
    </source>
</evidence>
<dbReference type="InterPro" id="IPR007443">
    <property type="entry name" value="LpoA"/>
</dbReference>
<dbReference type="AlphaFoldDB" id="A0A432ZQG9"/>
<evidence type="ECO:0008006" key="11">
    <source>
        <dbReference type="Google" id="ProtNLM"/>
    </source>
</evidence>
<keyword evidence="1 8" id="KW-0732">Signal</keyword>
<gene>
    <name evidence="9" type="ORF">CWI84_07265</name>
</gene>
<evidence type="ECO:0000256" key="1">
    <source>
        <dbReference type="ARBA" id="ARBA00022729"/>
    </source>
</evidence>
<protein>
    <recommendedName>
        <fullName evidence="11">Penicillin-binding protein activator</fullName>
    </recommendedName>
</protein>
<keyword evidence="7" id="KW-0449">Lipoprotein</keyword>
<feature type="signal peptide" evidence="8">
    <location>
        <begin position="1"/>
        <end position="18"/>
    </location>
</feature>
<dbReference type="RefSeq" id="WP_126841929.1">
    <property type="nucleotide sequence ID" value="NZ_PIQH01000006.1"/>
</dbReference>
<keyword evidence="2" id="KW-0133">Cell shape</keyword>
<dbReference type="Gene3D" id="1.25.40.10">
    <property type="entry name" value="Tetratricopeptide repeat domain"/>
    <property type="match status" value="1"/>
</dbReference>
<dbReference type="GO" id="GO:0009252">
    <property type="term" value="P:peptidoglycan biosynthetic process"/>
    <property type="evidence" value="ECO:0007669"/>
    <property type="project" value="UniProtKB-KW"/>
</dbReference>
<dbReference type="GO" id="GO:0031241">
    <property type="term" value="C:periplasmic side of cell outer membrane"/>
    <property type="evidence" value="ECO:0007669"/>
    <property type="project" value="TreeGrafter"/>
</dbReference>
<organism evidence="9 10">
    <name type="scientific">Idiomarina tyrosinivorans</name>
    <dbReference type="NCBI Taxonomy" id="1445662"/>
    <lineage>
        <taxon>Bacteria</taxon>
        <taxon>Pseudomonadati</taxon>
        <taxon>Pseudomonadota</taxon>
        <taxon>Gammaproteobacteria</taxon>
        <taxon>Alteromonadales</taxon>
        <taxon>Idiomarinaceae</taxon>
        <taxon>Idiomarina</taxon>
    </lineage>
</organism>
<dbReference type="InterPro" id="IPR028082">
    <property type="entry name" value="Peripla_BP_I"/>
</dbReference>
<evidence type="ECO:0000256" key="5">
    <source>
        <dbReference type="ARBA" id="ARBA00023139"/>
    </source>
</evidence>
<dbReference type="EMBL" id="PIQH01000006">
    <property type="protein sequence ID" value="RUO80092.1"/>
    <property type="molecule type" value="Genomic_DNA"/>
</dbReference>
<evidence type="ECO:0000313" key="10">
    <source>
        <dbReference type="Proteomes" id="UP000287996"/>
    </source>
</evidence>
<evidence type="ECO:0000313" key="9">
    <source>
        <dbReference type="EMBL" id="RUO80092.1"/>
    </source>
</evidence>
<dbReference type="SUPFAM" id="SSF53822">
    <property type="entry name" value="Periplasmic binding protein-like I"/>
    <property type="match status" value="1"/>
</dbReference>
<feature type="chain" id="PRO_5019187666" description="Penicillin-binding protein activator" evidence="8">
    <location>
        <begin position="19"/>
        <end position="622"/>
    </location>
</feature>
<evidence type="ECO:0000256" key="8">
    <source>
        <dbReference type="SAM" id="SignalP"/>
    </source>
</evidence>
<evidence type="ECO:0000256" key="7">
    <source>
        <dbReference type="ARBA" id="ARBA00023288"/>
    </source>
</evidence>
<keyword evidence="10" id="KW-1185">Reference proteome</keyword>
<accession>A0A432ZQG9</accession>
<dbReference type="Proteomes" id="UP000287996">
    <property type="component" value="Unassembled WGS sequence"/>
</dbReference>
<dbReference type="CDD" id="cd06339">
    <property type="entry name" value="PBP1_YraM_LppC_lipoprotein-like"/>
    <property type="match status" value="1"/>
</dbReference>
<dbReference type="InterPro" id="IPR011990">
    <property type="entry name" value="TPR-like_helical_dom_sf"/>
</dbReference>
<dbReference type="PROSITE" id="PS51257">
    <property type="entry name" value="PROKAR_LIPOPROTEIN"/>
    <property type="match status" value="1"/>
</dbReference>
<evidence type="ECO:0000256" key="6">
    <source>
        <dbReference type="ARBA" id="ARBA00023237"/>
    </source>
</evidence>
<dbReference type="PANTHER" id="PTHR38038">
    <property type="entry name" value="PENICILLIN-BINDING PROTEIN ACTIVATOR LPOA"/>
    <property type="match status" value="1"/>
</dbReference>
<comment type="caution">
    <text evidence="9">The sequence shown here is derived from an EMBL/GenBank/DDBJ whole genome shotgun (WGS) entry which is preliminary data.</text>
</comment>
<keyword evidence="5" id="KW-0564">Palmitate</keyword>
<keyword evidence="3" id="KW-0573">Peptidoglycan synthesis</keyword>
<dbReference type="PANTHER" id="PTHR38038:SF1">
    <property type="entry name" value="PENICILLIN-BINDING PROTEIN ACTIVATOR LPOA"/>
    <property type="match status" value="1"/>
</dbReference>
<keyword evidence="6" id="KW-0998">Cell outer membrane</keyword>
<keyword evidence="4" id="KW-0472">Membrane</keyword>
<dbReference type="GO" id="GO:0030234">
    <property type="term" value="F:enzyme regulator activity"/>
    <property type="evidence" value="ECO:0007669"/>
    <property type="project" value="TreeGrafter"/>
</dbReference>
<dbReference type="Gene3D" id="1.25.40.650">
    <property type="match status" value="1"/>
</dbReference>
<evidence type="ECO:0000256" key="3">
    <source>
        <dbReference type="ARBA" id="ARBA00022984"/>
    </source>
</evidence>
<dbReference type="Pfam" id="PF04348">
    <property type="entry name" value="LppC"/>
    <property type="match status" value="1"/>
</dbReference>
<dbReference type="Gene3D" id="3.40.50.2300">
    <property type="match status" value="2"/>
</dbReference>
<proteinExistence type="predicted"/>
<dbReference type="GO" id="GO:0008360">
    <property type="term" value="P:regulation of cell shape"/>
    <property type="evidence" value="ECO:0007669"/>
    <property type="project" value="UniProtKB-KW"/>
</dbReference>
<sequence>MRLSHSLLLLASSAVIVACSQQPRSIVTSTPQNVPTVTVAEQPSDYSSDYWLQQARQASTSPQQYHAFVEASLAFESEGLWQQAAAVLSQLNPNGMSPSDASRYHLAYARWAYSQSDWDTVVQQLAPRTEQFLTKQSRAEVLALLSSASLNRGDYWRSLTWQIQAQRYQDNDAEQQFITLWQIARQVTRKQLPEIVPNDYDSAGWWRLLVNLHRAIEQPQQRATLLQQWLDSYSDHLAANFVKQRFGDWLTPTVQQQQWVALLPLSGRYQSQGEMIRDGIVAALADHPDVAERVEVQFVDTQQQGTEQQRELIQSLGPQLIIGPLLKEQIGHWVQQPVVGVPHLMLNELDDYPSDSPATQTQWFYALDPEDEANQASTLLATQQFADPLVFAPKTGFGERLVTAFQNTRLEFGDDAAETAYYQSTEDMKQQVQKHLGISASQARIQQVKIAAGEEEIFNQPRSRADIGSIYTPASVEQTRLLKPFIDVNVSPFMTPIPVFASSASHDSAINRLSENDLRGVTFTEIPALLPNSHGYEQLKTFMRLRPSVGIALARLTAMGYDAVSLGRRLPLMQQVPGYHYQGLTGELAIGTQRNSHVVGRTLAWGQFGQHMIETVDNPSAQ</sequence>
<evidence type="ECO:0000256" key="2">
    <source>
        <dbReference type="ARBA" id="ARBA00022960"/>
    </source>
</evidence>
<name>A0A432ZQG9_9GAMM</name>